<accession>A0A1V6NK03</accession>
<evidence type="ECO:0000256" key="1">
    <source>
        <dbReference type="SAM" id="MobiDB-lite"/>
    </source>
</evidence>
<dbReference type="AlphaFoldDB" id="A0A1V6NK03"/>
<dbReference type="STRING" id="60169.A0A1V6NK03"/>
<evidence type="ECO:0000313" key="2">
    <source>
        <dbReference type="EMBL" id="OQD65068.1"/>
    </source>
</evidence>
<proteinExistence type="predicted"/>
<sequence>MGKTKQEIETQALLALDKNSQSGDTAYSTSAGDPEHSIPNKRNTSTPASAKKRNADPPIPASYVVQPRQGPAYDYAWYHSPLEEPAVYRMSDPAAALTAYADIKVVNKRVQFDLRNMKSALLKEGLIEDSDSEDGYDKDHMLNPKRYSISITNSLIFRIRTKAIHDEYMKQDLGTTLPVNSFALLR</sequence>
<organism evidence="2 3">
    <name type="scientific">Penicillium polonicum</name>
    <dbReference type="NCBI Taxonomy" id="60169"/>
    <lineage>
        <taxon>Eukaryota</taxon>
        <taxon>Fungi</taxon>
        <taxon>Dikarya</taxon>
        <taxon>Ascomycota</taxon>
        <taxon>Pezizomycotina</taxon>
        <taxon>Eurotiomycetes</taxon>
        <taxon>Eurotiomycetidae</taxon>
        <taxon>Eurotiales</taxon>
        <taxon>Aspergillaceae</taxon>
        <taxon>Penicillium</taxon>
    </lineage>
</organism>
<dbReference type="EMBL" id="MDYM01000006">
    <property type="protein sequence ID" value="OQD65068.1"/>
    <property type="molecule type" value="Genomic_DNA"/>
</dbReference>
<dbReference type="OrthoDB" id="4364469at2759"/>
<feature type="region of interest" description="Disordered" evidence="1">
    <location>
        <begin position="1"/>
        <end position="61"/>
    </location>
</feature>
<keyword evidence="3" id="KW-1185">Reference proteome</keyword>
<comment type="caution">
    <text evidence="2">The sequence shown here is derived from an EMBL/GenBank/DDBJ whole genome shotgun (WGS) entry which is preliminary data.</text>
</comment>
<dbReference type="Proteomes" id="UP000191408">
    <property type="component" value="Unassembled WGS sequence"/>
</dbReference>
<protein>
    <submittedName>
        <fullName evidence="2">Uncharacterized protein</fullName>
    </submittedName>
</protein>
<gene>
    <name evidence="2" type="ORF">PENPOL_c006G09352</name>
</gene>
<feature type="compositionally biased region" description="Polar residues" evidence="1">
    <location>
        <begin position="18"/>
        <end position="31"/>
    </location>
</feature>
<reference evidence="3" key="1">
    <citation type="journal article" date="2017" name="Nat. Microbiol.">
        <title>Global analysis of biosynthetic gene clusters reveals vast potential of secondary metabolite production in Penicillium species.</title>
        <authorList>
            <person name="Nielsen J.C."/>
            <person name="Grijseels S."/>
            <person name="Prigent S."/>
            <person name="Ji B."/>
            <person name="Dainat J."/>
            <person name="Nielsen K.F."/>
            <person name="Frisvad J.C."/>
            <person name="Workman M."/>
            <person name="Nielsen J."/>
        </authorList>
    </citation>
    <scope>NUCLEOTIDE SEQUENCE [LARGE SCALE GENOMIC DNA]</scope>
    <source>
        <strain evidence="3">IBT 4502</strain>
    </source>
</reference>
<evidence type="ECO:0000313" key="3">
    <source>
        <dbReference type="Proteomes" id="UP000191408"/>
    </source>
</evidence>
<name>A0A1V6NK03_PENPO</name>